<dbReference type="GO" id="GO:1990529">
    <property type="term" value="C:glycosylphosphatidylinositol-mannosyltransferase I complex"/>
    <property type="evidence" value="ECO:0007669"/>
    <property type="project" value="TreeGrafter"/>
</dbReference>
<keyword evidence="11" id="KW-0472">Membrane</keyword>
<evidence type="ECO:0000256" key="12">
    <source>
        <dbReference type="ARBA" id="ARBA00025399"/>
    </source>
</evidence>
<evidence type="ECO:0000256" key="13">
    <source>
        <dbReference type="RuleBase" id="RU365064"/>
    </source>
</evidence>
<comment type="pathway">
    <text evidence="2 13">Glycolipid biosynthesis; glycosylphosphatidylinositol-anchor biosynthesis.</text>
</comment>
<keyword evidence="6 13" id="KW-0328">Glycosyltransferase</keyword>
<comment type="function">
    <text evidence="12 13">Mannosyltransferase involved in glycosylphosphatidylinositol-anchor biosynthesis. Transfers the first alpha-1,4-mannose to GlcN-acyl-PI during GPI precursor assembly. Required for cell wall integrity.</text>
</comment>
<dbReference type="PANTHER" id="PTHR12886:SF0">
    <property type="entry name" value="GPI MANNOSYLTRANSFERASE 1"/>
    <property type="match status" value="1"/>
</dbReference>
<keyword evidence="9 13" id="KW-0256">Endoplasmic reticulum</keyword>
<evidence type="ECO:0000256" key="8">
    <source>
        <dbReference type="ARBA" id="ARBA00022692"/>
    </source>
</evidence>
<proteinExistence type="inferred from homology"/>
<protein>
    <recommendedName>
        <fullName evidence="4 13">GPI mannosyltransferase 1</fullName>
        <ecNumber evidence="13">2.4.1.-</ecNumber>
    </recommendedName>
    <alternativeName>
        <fullName evidence="13">GPI mannosyltransferase I</fullName>
    </alternativeName>
</protein>
<comment type="caution">
    <text evidence="14">The sequence shown here is derived from an EMBL/GenBank/DDBJ whole genome shotgun (WGS) entry which is preliminary data.</text>
</comment>
<evidence type="ECO:0000256" key="5">
    <source>
        <dbReference type="ARBA" id="ARBA00022502"/>
    </source>
</evidence>
<gene>
    <name evidence="14" type="ORF">Egran_00959</name>
</gene>
<keyword evidence="5 13" id="KW-0337">GPI-anchor biosynthesis</keyword>
<dbReference type="PANTHER" id="PTHR12886">
    <property type="entry name" value="PIG-M MANNOSYLTRANSFERASE"/>
    <property type="match status" value="1"/>
</dbReference>
<evidence type="ECO:0000256" key="4">
    <source>
        <dbReference type="ARBA" id="ARBA00013797"/>
    </source>
</evidence>
<evidence type="ECO:0000313" key="15">
    <source>
        <dbReference type="Proteomes" id="UP000243515"/>
    </source>
</evidence>
<keyword evidence="8" id="KW-0812">Transmembrane</keyword>
<dbReference type="GO" id="GO:0004376">
    <property type="term" value="F:GPI mannosyltransferase activity"/>
    <property type="evidence" value="ECO:0007669"/>
    <property type="project" value="InterPro"/>
</dbReference>
<comment type="subcellular location">
    <subcellularLocation>
        <location evidence="1 13">Endoplasmic reticulum membrane</location>
        <topology evidence="1 13">Multi-pass membrane protein</topology>
    </subcellularLocation>
</comment>
<keyword evidence="10" id="KW-1133">Transmembrane helix</keyword>
<evidence type="ECO:0000256" key="1">
    <source>
        <dbReference type="ARBA" id="ARBA00004477"/>
    </source>
</evidence>
<organism evidence="14 15">
    <name type="scientific">Elaphomyces granulatus</name>
    <dbReference type="NCBI Taxonomy" id="519963"/>
    <lineage>
        <taxon>Eukaryota</taxon>
        <taxon>Fungi</taxon>
        <taxon>Dikarya</taxon>
        <taxon>Ascomycota</taxon>
        <taxon>Pezizomycotina</taxon>
        <taxon>Eurotiomycetes</taxon>
        <taxon>Eurotiomycetidae</taxon>
        <taxon>Eurotiales</taxon>
        <taxon>Elaphomycetaceae</taxon>
        <taxon>Elaphomyces</taxon>
    </lineage>
</organism>
<name>A0A232M4D3_9EURO</name>
<dbReference type="EC" id="2.4.1.-" evidence="13"/>
<evidence type="ECO:0000256" key="10">
    <source>
        <dbReference type="ARBA" id="ARBA00022989"/>
    </source>
</evidence>
<reference evidence="14 15" key="1">
    <citation type="journal article" date="2015" name="Environ. Microbiol.">
        <title>Metagenome sequence of Elaphomyces granulatus from sporocarp tissue reveals Ascomycota ectomycorrhizal fingerprints of genome expansion and a Proteobacteria-rich microbiome.</title>
        <authorList>
            <person name="Quandt C.A."/>
            <person name="Kohler A."/>
            <person name="Hesse C.N."/>
            <person name="Sharpton T.J."/>
            <person name="Martin F."/>
            <person name="Spatafora J.W."/>
        </authorList>
    </citation>
    <scope>NUCLEOTIDE SEQUENCE [LARGE SCALE GENOMIC DNA]</scope>
    <source>
        <strain evidence="14 15">OSC145934</strain>
    </source>
</reference>
<evidence type="ECO:0000313" key="14">
    <source>
        <dbReference type="EMBL" id="OXV11281.1"/>
    </source>
</evidence>
<dbReference type="Proteomes" id="UP000243515">
    <property type="component" value="Unassembled WGS sequence"/>
</dbReference>
<evidence type="ECO:0000256" key="7">
    <source>
        <dbReference type="ARBA" id="ARBA00022679"/>
    </source>
</evidence>
<comment type="similarity">
    <text evidence="3 13">Belongs to the PIGM family.</text>
</comment>
<dbReference type="Pfam" id="PF05007">
    <property type="entry name" value="Mannosyl_trans"/>
    <property type="match status" value="1"/>
</dbReference>
<dbReference type="AlphaFoldDB" id="A0A232M4D3"/>
<dbReference type="UniPathway" id="UPA00196"/>
<evidence type="ECO:0000256" key="11">
    <source>
        <dbReference type="ARBA" id="ARBA00023136"/>
    </source>
</evidence>
<sequence length="321" mass="35891">MSSSLSLLKSPAHAHSAIKYTDIDYMIFTDAARFVSRGSSPYARDTVDLTPRVVDRSLGPQFLVLLRQDVIRCRRLGGWMAHHASSAAAAWNGPDSGPDESWSSHFCGPLLNGIFPLPVIWWLDTELEPAPRDESDESSGKTAVSGFVDRISDFLTRSRALGLTALSTFSDLNLSMYMLYGLPFMQHTCLYHFTRVDHRHNFSPYNILLYLSAVGDASDPELRRAILSCGLVNLRRKLDAFEADQLVELFKFAAKRVALDSLFEWSLSAIGYLAPLRASLELTFGERTNTERTVKSPGTDMHSLAELLVVQDSIKERKHHP</sequence>
<keyword evidence="15" id="KW-1185">Reference proteome</keyword>
<dbReference type="InterPro" id="IPR007704">
    <property type="entry name" value="PIG-M"/>
</dbReference>
<accession>A0A232M4D3</accession>
<dbReference type="GO" id="GO:0006506">
    <property type="term" value="P:GPI anchor biosynthetic process"/>
    <property type="evidence" value="ECO:0007669"/>
    <property type="project" value="UniProtKB-UniPathway"/>
</dbReference>
<dbReference type="GO" id="GO:0051751">
    <property type="term" value="F:alpha-1,4-mannosyltransferase activity"/>
    <property type="evidence" value="ECO:0007669"/>
    <property type="project" value="InterPro"/>
</dbReference>
<evidence type="ECO:0000256" key="3">
    <source>
        <dbReference type="ARBA" id="ARBA00011071"/>
    </source>
</evidence>
<dbReference type="EMBL" id="NPHW01002525">
    <property type="protein sequence ID" value="OXV11281.1"/>
    <property type="molecule type" value="Genomic_DNA"/>
</dbReference>
<keyword evidence="7 13" id="KW-0808">Transferase</keyword>
<evidence type="ECO:0000256" key="6">
    <source>
        <dbReference type="ARBA" id="ARBA00022676"/>
    </source>
</evidence>
<evidence type="ECO:0000256" key="9">
    <source>
        <dbReference type="ARBA" id="ARBA00022824"/>
    </source>
</evidence>
<dbReference type="GO" id="GO:0005789">
    <property type="term" value="C:endoplasmic reticulum membrane"/>
    <property type="evidence" value="ECO:0007669"/>
    <property type="project" value="UniProtKB-SubCell"/>
</dbReference>
<evidence type="ECO:0000256" key="2">
    <source>
        <dbReference type="ARBA" id="ARBA00004687"/>
    </source>
</evidence>
<dbReference type="OrthoDB" id="1741594at2759"/>